<proteinExistence type="predicted"/>
<keyword evidence="1" id="KW-0614">Plasmid</keyword>
<accession>A0A343VR83</accession>
<sequence length="116" mass="12939">MSDKASDHQVMIDGNGVQFSCAATHAAACRLGCALECEDYHRSECDRSVKDVGNCGALTYFDAADPFDTYIGATEPNNWQSGPIDVEWDSYYDSWLWRFPGEDRQLPGSARYRDAV</sequence>
<gene>
    <name evidence="1" type="ORF">B5P44_p00112</name>
</gene>
<evidence type="ECO:0000313" key="1">
    <source>
        <dbReference type="EMBL" id="AVN58407.1"/>
    </source>
</evidence>
<dbReference type="EMBL" id="MF600313">
    <property type="protein sequence ID" value="AVN58407.1"/>
    <property type="molecule type" value="Genomic_DNA"/>
</dbReference>
<organism evidence="1">
    <name type="scientific">Mycolicibacterium sp. CBMA 213</name>
    <dbReference type="NCBI Taxonomy" id="1968788"/>
    <lineage>
        <taxon>Bacteria</taxon>
        <taxon>Bacillati</taxon>
        <taxon>Actinomycetota</taxon>
        <taxon>Actinomycetes</taxon>
        <taxon>Mycobacteriales</taxon>
        <taxon>Mycobacteriaceae</taxon>
        <taxon>Mycolicibacterium</taxon>
    </lineage>
</organism>
<dbReference type="RefSeq" id="WP_155921866.1">
    <property type="nucleotide sequence ID" value="NZ_MZMR01000001.1"/>
</dbReference>
<reference evidence="1" key="1">
    <citation type="journal article" date="2018" name="Front. Microbiol.">
        <title>Beyond the Limits: tRNA Array Units in Mycobacterium Genomes.</title>
        <authorList>
            <person name="Morgado S.M."/>
            <person name="Vicente A.C."/>
        </authorList>
    </citation>
    <scope>NUCLEOTIDE SEQUENCE</scope>
    <source>
        <strain evidence="1">CBMA 213</strain>
        <plasmid evidence="1">pCBMA213_1</plasmid>
    </source>
</reference>
<geneLocation type="plasmid" evidence="1">
    <name>pCBMA213_1</name>
</geneLocation>
<dbReference type="AlphaFoldDB" id="A0A343VR83"/>
<name>A0A343VR83_9MYCO</name>
<protein>
    <submittedName>
        <fullName evidence="1">Uncharacterized protein</fullName>
    </submittedName>
</protein>